<dbReference type="InterPro" id="IPR021617">
    <property type="entry name" value="DUF3231"/>
</dbReference>
<keyword evidence="2" id="KW-1185">Reference proteome</keyword>
<sequence>MVGSHVVGLSSTEISALWSSYISDSLAICISKYLLKITEDDEVKPLVELSLTLAQSHIETIQDLFEKEKFPIPIGFTDADVNVTAPPLFFDTFPLSYVYSVSRIGLTKYALFLSNTAREDVRNYFTQCLRSTTDLYNKTITLMLTKGIYDRPPMIPYPEHATFIKKKENFLSKWFWPQRTLNVMEISEMFFNIERNYFGLILLTAFMQVVKDEHIKRLLARGKQLSMDQIKFINDKLVQDDLLGTIMVNTEVTTSTVSPFSDKLILNLLNILNSSALTYLGNALSVTTRLDLAGEYSKLLVEVMSFGKDVTDLLIEREWLEEPPLTPDRKKLAGV</sequence>
<proteinExistence type="predicted"/>
<dbReference type="Gene3D" id="1.20.1260.10">
    <property type="match status" value="2"/>
</dbReference>
<protein>
    <submittedName>
        <fullName evidence="1">DUF3231 family protein</fullName>
    </submittedName>
</protein>
<gene>
    <name evidence="1" type="ORF">GC098_30070</name>
</gene>
<dbReference type="EMBL" id="WHOA01000219">
    <property type="protein sequence ID" value="NOU75574.1"/>
    <property type="molecule type" value="Genomic_DNA"/>
</dbReference>
<accession>A0ABX1Y6U3</accession>
<name>A0ABX1Y6U3_9BACL</name>
<dbReference type="Pfam" id="PF11553">
    <property type="entry name" value="DUF3231"/>
    <property type="match status" value="2"/>
</dbReference>
<dbReference type="RefSeq" id="WP_171647337.1">
    <property type="nucleotide sequence ID" value="NZ_WHOA01000219.1"/>
</dbReference>
<evidence type="ECO:0000313" key="2">
    <source>
        <dbReference type="Proteomes" id="UP000616779"/>
    </source>
</evidence>
<evidence type="ECO:0000313" key="1">
    <source>
        <dbReference type="EMBL" id="NOU75574.1"/>
    </source>
</evidence>
<organism evidence="1 2">
    <name type="scientific">Paenibacillus phytorum</name>
    <dbReference type="NCBI Taxonomy" id="2654977"/>
    <lineage>
        <taxon>Bacteria</taxon>
        <taxon>Bacillati</taxon>
        <taxon>Bacillota</taxon>
        <taxon>Bacilli</taxon>
        <taxon>Bacillales</taxon>
        <taxon>Paenibacillaceae</taxon>
        <taxon>Paenibacillus</taxon>
    </lineage>
</organism>
<dbReference type="Proteomes" id="UP000616779">
    <property type="component" value="Unassembled WGS sequence"/>
</dbReference>
<reference evidence="1 2" key="1">
    <citation type="submission" date="2019-10" db="EMBL/GenBank/DDBJ databases">
        <title>Description of Paenibacillus terrestris sp. nov.</title>
        <authorList>
            <person name="Carlier A."/>
            <person name="Qi S."/>
        </authorList>
    </citation>
    <scope>NUCLEOTIDE SEQUENCE [LARGE SCALE GENOMIC DNA]</scope>
    <source>
        <strain evidence="1 2">LMG 31458</strain>
    </source>
</reference>
<comment type="caution">
    <text evidence="1">The sequence shown here is derived from an EMBL/GenBank/DDBJ whole genome shotgun (WGS) entry which is preliminary data.</text>
</comment>
<dbReference type="InterPro" id="IPR012347">
    <property type="entry name" value="Ferritin-like"/>
</dbReference>